<dbReference type="Pfam" id="PF01192">
    <property type="entry name" value="RNA_pol_Rpb6"/>
    <property type="match status" value="1"/>
</dbReference>
<dbReference type="InterPro" id="IPR036161">
    <property type="entry name" value="RPB6/omega-like_sf"/>
</dbReference>
<sequence>MIVNYGKIMKRVKHKYAVPIAVARRAEELEDFGRPKLDPETVKKAGDKITVAMKELEDGKIRIRNEEMLKILTPKVK</sequence>
<dbReference type="GO" id="GO:0003899">
    <property type="term" value="F:DNA-directed RNA polymerase activity"/>
    <property type="evidence" value="ECO:0007669"/>
    <property type="project" value="UniProtKB-EC"/>
</dbReference>
<comment type="catalytic activity">
    <reaction evidence="7">
        <text>RNA(n) + a ribonucleoside 5'-triphosphate = RNA(n+1) + diphosphate</text>
        <dbReference type="Rhea" id="RHEA:21248"/>
        <dbReference type="Rhea" id="RHEA-COMP:14527"/>
        <dbReference type="Rhea" id="RHEA-COMP:17342"/>
        <dbReference type="ChEBI" id="CHEBI:33019"/>
        <dbReference type="ChEBI" id="CHEBI:61557"/>
        <dbReference type="ChEBI" id="CHEBI:140395"/>
        <dbReference type="EC" id="2.7.7.6"/>
    </reaction>
</comment>
<dbReference type="GO" id="GO:0006351">
    <property type="term" value="P:DNA-templated transcription"/>
    <property type="evidence" value="ECO:0007669"/>
    <property type="project" value="InterPro"/>
</dbReference>
<gene>
    <name evidence="8" type="ORF">IX53_09020</name>
</gene>
<dbReference type="Gene3D" id="3.90.940.10">
    <property type="match status" value="1"/>
</dbReference>
<dbReference type="PATRIC" id="fig|1330330.3.peg.1835"/>
<evidence type="ECO:0000256" key="4">
    <source>
        <dbReference type="ARBA" id="ARBA00022478"/>
    </source>
</evidence>
<evidence type="ECO:0000313" key="8">
    <source>
        <dbReference type="EMBL" id="AKI97939.1"/>
    </source>
</evidence>
<evidence type="ECO:0000256" key="3">
    <source>
        <dbReference type="ARBA" id="ARBA00013725"/>
    </source>
</evidence>
<organism evidence="8 9">
    <name type="scientific">Kosmotoga pacifica</name>
    <dbReference type="NCBI Taxonomy" id="1330330"/>
    <lineage>
        <taxon>Bacteria</taxon>
        <taxon>Thermotogati</taxon>
        <taxon>Thermotogota</taxon>
        <taxon>Thermotogae</taxon>
        <taxon>Kosmotogales</taxon>
        <taxon>Kosmotogaceae</taxon>
        <taxon>Kosmotoga</taxon>
    </lineage>
</organism>
<dbReference type="GO" id="GO:0003677">
    <property type="term" value="F:DNA binding"/>
    <property type="evidence" value="ECO:0007669"/>
    <property type="project" value="InterPro"/>
</dbReference>
<dbReference type="EC" id="2.7.7.6" evidence="2"/>
<keyword evidence="9" id="KW-1185">Reference proteome</keyword>
<keyword evidence="5" id="KW-0804">Transcription</keyword>
<dbReference type="AlphaFoldDB" id="A0A0G2ZEH3"/>
<proteinExistence type="inferred from homology"/>
<keyword evidence="4 8" id="KW-0240">DNA-directed RNA polymerase</keyword>
<dbReference type="STRING" id="1330330.IX53_09020"/>
<protein>
    <recommendedName>
        <fullName evidence="3">DNA-directed RNA polymerase subunit omega</fullName>
        <ecNumber evidence="2">2.7.7.6</ecNumber>
    </recommendedName>
    <alternativeName>
        <fullName evidence="6">Transcriptase subunit omega</fullName>
    </alternativeName>
</protein>
<dbReference type="EMBL" id="CP011232">
    <property type="protein sequence ID" value="AKI97939.1"/>
    <property type="molecule type" value="Genomic_DNA"/>
</dbReference>
<dbReference type="KEGG" id="kpf:IX53_09020"/>
<evidence type="ECO:0000313" key="9">
    <source>
        <dbReference type="Proteomes" id="UP000035159"/>
    </source>
</evidence>
<comment type="similarity">
    <text evidence="1">Belongs to the RNA polymerase subunit omega family.</text>
</comment>
<dbReference type="SMART" id="SM01409">
    <property type="entry name" value="RNA_pol_Rpb6"/>
    <property type="match status" value="1"/>
</dbReference>
<evidence type="ECO:0000256" key="6">
    <source>
        <dbReference type="ARBA" id="ARBA00029924"/>
    </source>
</evidence>
<reference evidence="8 9" key="1">
    <citation type="submission" date="2015-04" db="EMBL/GenBank/DDBJ databases">
        <title>Complete Genome Sequence of Kosmotoga pacifica SLHLJ1.</title>
        <authorList>
            <person name="Jiang L.J."/>
            <person name="Shao Z.Z."/>
            <person name="Jebbar M."/>
        </authorList>
    </citation>
    <scope>NUCLEOTIDE SEQUENCE [LARGE SCALE GENOMIC DNA]</scope>
    <source>
        <strain evidence="8 9">SLHLJ1</strain>
    </source>
</reference>
<evidence type="ECO:0000256" key="5">
    <source>
        <dbReference type="ARBA" id="ARBA00023163"/>
    </source>
</evidence>
<dbReference type="SUPFAM" id="SSF63562">
    <property type="entry name" value="RPB6/omega subunit-like"/>
    <property type="match status" value="1"/>
</dbReference>
<evidence type="ECO:0000256" key="7">
    <source>
        <dbReference type="ARBA" id="ARBA00048552"/>
    </source>
</evidence>
<evidence type="ECO:0000256" key="1">
    <source>
        <dbReference type="ARBA" id="ARBA00006711"/>
    </source>
</evidence>
<name>A0A0G2ZEH3_9BACT</name>
<dbReference type="OrthoDB" id="48414at2"/>
<dbReference type="Proteomes" id="UP000035159">
    <property type="component" value="Chromosome"/>
</dbReference>
<dbReference type="InterPro" id="IPR006110">
    <property type="entry name" value="Pol_omega/Rpo6/RPB6"/>
</dbReference>
<dbReference type="GO" id="GO:0000428">
    <property type="term" value="C:DNA-directed RNA polymerase complex"/>
    <property type="evidence" value="ECO:0007669"/>
    <property type="project" value="UniProtKB-KW"/>
</dbReference>
<evidence type="ECO:0000256" key="2">
    <source>
        <dbReference type="ARBA" id="ARBA00012418"/>
    </source>
</evidence>
<accession>A0A0G2ZEH3</accession>